<dbReference type="AlphaFoldDB" id="A0A182V4Q9"/>
<dbReference type="VEuPathDB" id="VectorBase:AMEM008819"/>
<evidence type="ECO:0000256" key="1">
    <source>
        <dbReference type="SAM" id="MobiDB-lite"/>
    </source>
</evidence>
<dbReference type="EnsemblMetazoa" id="AMEM008819-RA">
    <property type="protein sequence ID" value="AMEM008819-PA"/>
    <property type="gene ID" value="AMEM008819"/>
</dbReference>
<keyword evidence="3" id="KW-1185">Reference proteome</keyword>
<feature type="region of interest" description="Disordered" evidence="1">
    <location>
        <begin position="138"/>
        <end position="194"/>
    </location>
</feature>
<protein>
    <submittedName>
        <fullName evidence="2">Uncharacterized protein</fullName>
    </submittedName>
</protein>
<dbReference type="Proteomes" id="UP000075903">
    <property type="component" value="Unassembled WGS sequence"/>
</dbReference>
<evidence type="ECO:0000313" key="2">
    <source>
        <dbReference type="EnsemblMetazoa" id="AMEM008819-PA"/>
    </source>
</evidence>
<feature type="region of interest" description="Disordered" evidence="1">
    <location>
        <begin position="61"/>
        <end position="94"/>
    </location>
</feature>
<feature type="compositionally biased region" description="Basic and acidic residues" evidence="1">
    <location>
        <begin position="61"/>
        <end position="77"/>
    </location>
</feature>
<name>A0A182V4Q9_ANOME</name>
<reference evidence="2" key="1">
    <citation type="submission" date="2020-05" db="UniProtKB">
        <authorList>
            <consortium name="EnsemblMetazoa"/>
        </authorList>
    </citation>
    <scope>IDENTIFICATION</scope>
    <source>
        <strain evidence="2">MAF</strain>
    </source>
</reference>
<evidence type="ECO:0000313" key="3">
    <source>
        <dbReference type="Proteomes" id="UP000075903"/>
    </source>
</evidence>
<sequence length="206" mass="22476">MEEHPRGSSFTRDAFFFAFVGKTLPKLSHLTTAYLKVNFNVWKKKIPVMVERIRMGVKVRTQDDDGEEAHGERRRPLVTDSGEPGQEAASSTISAGGTRFLRRIARWRSRDGNFGVLRIITGCTSIVPCRPTASPFASIAEPPLPPPPAGPSRSGTAGPADTLAGCGAAPLTASDRRDRRLRKRLPPRAKSDDAATDFCSFGRRIS</sequence>
<feature type="compositionally biased region" description="Low complexity" evidence="1">
    <location>
        <begin position="151"/>
        <end position="160"/>
    </location>
</feature>
<proteinExistence type="predicted"/>
<accession>A0A182V4Q9</accession>
<organism evidence="2 3">
    <name type="scientific">Anopheles merus</name>
    <name type="common">Mosquito</name>
    <dbReference type="NCBI Taxonomy" id="30066"/>
    <lineage>
        <taxon>Eukaryota</taxon>
        <taxon>Metazoa</taxon>
        <taxon>Ecdysozoa</taxon>
        <taxon>Arthropoda</taxon>
        <taxon>Hexapoda</taxon>
        <taxon>Insecta</taxon>
        <taxon>Pterygota</taxon>
        <taxon>Neoptera</taxon>
        <taxon>Endopterygota</taxon>
        <taxon>Diptera</taxon>
        <taxon>Nematocera</taxon>
        <taxon>Culicoidea</taxon>
        <taxon>Culicidae</taxon>
        <taxon>Anophelinae</taxon>
        <taxon>Anopheles</taxon>
    </lineage>
</organism>